<evidence type="ECO:0008006" key="4">
    <source>
        <dbReference type="Google" id="ProtNLM"/>
    </source>
</evidence>
<reference evidence="2 3" key="1">
    <citation type="journal article" date="2019" name="Commun. Biol.">
        <title>The bagworm genome reveals a unique fibroin gene that provides high tensile strength.</title>
        <authorList>
            <person name="Kono N."/>
            <person name="Nakamura H."/>
            <person name="Ohtoshi R."/>
            <person name="Tomita M."/>
            <person name="Numata K."/>
            <person name="Arakawa K."/>
        </authorList>
    </citation>
    <scope>NUCLEOTIDE SEQUENCE [LARGE SCALE GENOMIC DNA]</scope>
</reference>
<dbReference type="EMBL" id="BGZK01001253">
    <property type="protein sequence ID" value="GBP75554.1"/>
    <property type="molecule type" value="Genomic_DNA"/>
</dbReference>
<protein>
    <recommendedName>
        <fullName evidence="4">Secreted protein</fullName>
    </recommendedName>
</protein>
<name>A0A4C1YKN4_EUMVA</name>
<feature type="signal peptide" evidence="1">
    <location>
        <begin position="1"/>
        <end position="34"/>
    </location>
</feature>
<evidence type="ECO:0000313" key="2">
    <source>
        <dbReference type="EMBL" id="GBP75554.1"/>
    </source>
</evidence>
<feature type="chain" id="PRO_5020025777" description="Secreted protein" evidence="1">
    <location>
        <begin position="35"/>
        <end position="96"/>
    </location>
</feature>
<evidence type="ECO:0000256" key="1">
    <source>
        <dbReference type="SAM" id="SignalP"/>
    </source>
</evidence>
<keyword evidence="3" id="KW-1185">Reference proteome</keyword>
<evidence type="ECO:0000313" key="3">
    <source>
        <dbReference type="Proteomes" id="UP000299102"/>
    </source>
</evidence>
<gene>
    <name evidence="2" type="ORF">EVAR_50239_1</name>
</gene>
<organism evidence="2 3">
    <name type="scientific">Eumeta variegata</name>
    <name type="common">Bagworm moth</name>
    <name type="synonym">Eumeta japonica</name>
    <dbReference type="NCBI Taxonomy" id="151549"/>
    <lineage>
        <taxon>Eukaryota</taxon>
        <taxon>Metazoa</taxon>
        <taxon>Ecdysozoa</taxon>
        <taxon>Arthropoda</taxon>
        <taxon>Hexapoda</taxon>
        <taxon>Insecta</taxon>
        <taxon>Pterygota</taxon>
        <taxon>Neoptera</taxon>
        <taxon>Endopterygota</taxon>
        <taxon>Lepidoptera</taxon>
        <taxon>Glossata</taxon>
        <taxon>Ditrysia</taxon>
        <taxon>Tineoidea</taxon>
        <taxon>Psychidae</taxon>
        <taxon>Oiketicinae</taxon>
        <taxon>Eumeta</taxon>
    </lineage>
</organism>
<keyword evidence="1" id="KW-0732">Signal</keyword>
<sequence length="96" mass="10274">MNPGIAENSIRMQLHVAFSLLHCILLHYSRTALSLQSTTVHRIRVGISEPGGEERRVGERNTCAVYYSQPIQGGKVSCTALYSSPATVAAGSKSAA</sequence>
<accession>A0A4C1YKN4</accession>
<comment type="caution">
    <text evidence="2">The sequence shown here is derived from an EMBL/GenBank/DDBJ whole genome shotgun (WGS) entry which is preliminary data.</text>
</comment>
<dbReference type="AlphaFoldDB" id="A0A4C1YKN4"/>
<dbReference type="Proteomes" id="UP000299102">
    <property type="component" value="Unassembled WGS sequence"/>
</dbReference>
<proteinExistence type="predicted"/>